<comment type="caution">
    <text evidence="2">The sequence shown here is derived from an EMBL/GenBank/DDBJ whole genome shotgun (WGS) entry which is preliminary data.</text>
</comment>
<evidence type="ECO:0000259" key="1">
    <source>
        <dbReference type="PROSITE" id="PS50164"/>
    </source>
</evidence>
<protein>
    <recommendedName>
        <fullName evidence="1">GIY-YIG domain-containing protein</fullName>
    </recommendedName>
</protein>
<reference evidence="2 3" key="1">
    <citation type="submission" date="2024-07" db="EMBL/GenBank/DDBJ databases">
        <title>Genomic Encyclopedia of Type Strains, Phase V (KMG-V): Genome sequencing to study the core and pangenomes of soil and plant-associated prokaryotes.</title>
        <authorList>
            <person name="Whitman W."/>
        </authorList>
    </citation>
    <scope>NUCLEOTIDE SEQUENCE [LARGE SCALE GENOMIC DNA]</scope>
    <source>
        <strain evidence="2 3">USDA 222</strain>
    </source>
</reference>
<evidence type="ECO:0000313" key="3">
    <source>
        <dbReference type="Proteomes" id="UP001565474"/>
    </source>
</evidence>
<dbReference type="RefSeq" id="WP_050992016.1">
    <property type="nucleotide sequence ID" value="NZ_JBGBYD010000002.1"/>
</dbReference>
<dbReference type="InterPro" id="IPR035901">
    <property type="entry name" value="GIY-YIG_endonuc_sf"/>
</dbReference>
<dbReference type="InterPro" id="IPR000305">
    <property type="entry name" value="GIY-YIG_endonuc"/>
</dbReference>
<gene>
    <name evidence="2" type="ORF">ABH992_004468</name>
</gene>
<accession>A0ABV4GJE5</accession>
<feature type="domain" description="GIY-YIG" evidence="1">
    <location>
        <begin position="199"/>
        <end position="287"/>
    </location>
</feature>
<dbReference type="Gene3D" id="3.40.1440.10">
    <property type="entry name" value="GIY-YIG endonuclease"/>
    <property type="match status" value="1"/>
</dbReference>
<proteinExistence type="predicted"/>
<dbReference type="PROSITE" id="PS50164">
    <property type="entry name" value="GIY_YIG"/>
    <property type="match status" value="1"/>
</dbReference>
<dbReference type="SUPFAM" id="SSF82771">
    <property type="entry name" value="GIY-YIG endonuclease"/>
    <property type="match status" value="1"/>
</dbReference>
<dbReference type="Proteomes" id="UP001565474">
    <property type="component" value="Unassembled WGS sequence"/>
</dbReference>
<organism evidence="2 3">
    <name type="scientific">Bradyrhizobium yuanmingense</name>
    <dbReference type="NCBI Taxonomy" id="108015"/>
    <lineage>
        <taxon>Bacteria</taxon>
        <taxon>Pseudomonadati</taxon>
        <taxon>Pseudomonadota</taxon>
        <taxon>Alphaproteobacteria</taxon>
        <taxon>Hyphomicrobiales</taxon>
        <taxon>Nitrobacteraceae</taxon>
        <taxon>Bradyrhizobium</taxon>
    </lineage>
</organism>
<dbReference type="EMBL" id="JBGBZN010000002">
    <property type="protein sequence ID" value="MEY9472069.1"/>
    <property type="molecule type" value="Genomic_DNA"/>
</dbReference>
<dbReference type="CDD" id="cd10446">
    <property type="entry name" value="GIY-YIG_unchar_1"/>
    <property type="match status" value="1"/>
</dbReference>
<sequence length="290" mass="33591">MELNELLLGKGIDPRGVIVFRHRPNEPELNKVFPLLAADRPDLFNAYQQTHGEKVEKAMLSAKHVASFIRHGSGKALFIGAFAIRKTTPLTQAQYWRVPAHAELRKLGMRGFVTGSRSSCLWFDLKSIDFYSEWKGKLIVDWPPPERSWWRRAHRNQMSIHAVLEDSALDTAMQKWNELDLTWSQLSILPKRWQAKLAEWRGIYYIFDSSDAKGYVGSAYGAENLLGRWRNYGTSGHGGNRLLRQRDPTNFRFTILELVSPTMPPEEVQWLESNWKERLHTRQPYGLNDN</sequence>
<name>A0ABV4GJE5_9BRAD</name>
<evidence type="ECO:0000313" key="2">
    <source>
        <dbReference type="EMBL" id="MEY9472069.1"/>
    </source>
</evidence>
<keyword evidence="3" id="KW-1185">Reference proteome</keyword>